<evidence type="ECO:0000313" key="2">
    <source>
        <dbReference type="EMBL" id="MPM10311.1"/>
    </source>
</evidence>
<name>A0A644X343_9ZZZZ</name>
<gene>
    <name evidence="2" type="ORF">SDC9_56640</name>
</gene>
<accession>A0A644X343</accession>
<keyword evidence="1" id="KW-1133">Transmembrane helix</keyword>
<comment type="caution">
    <text evidence="2">The sequence shown here is derived from an EMBL/GenBank/DDBJ whole genome shotgun (WGS) entry which is preliminary data.</text>
</comment>
<dbReference type="AlphaFoldDB" id="A0A644X343"/>
<dbReference type="EMBL" id="VSSQ01001677">
    <property type="protein sequence ID" value="MPM10311.1"/>
    <property type="molecule type" value="Genomic_DNA"/>
</dbReference>
<proteinExistence type="predicted"/>
<protein>
    <submittedName>
        <fullName evidence="2">Uncharacterized protein</fullName>
    </submittedName>
</protein>
<organism evidence="2">
    <name type="scientific">bioreactor metagenome</name>
    <dbReference type="NCBI Taxonomy" id="1076179"/>
    <lineage>
        <taxon>unclassified sequences</taxon>
        <taxon>metagenomes</taxon>
        <taxon>ecological metagenomes</taxon>
    </lineage>
</organism>
<keyword evidence="1" id="KW-0812">Transmembrane</keyword>
<reference evidence="2" key="1">
    <citation type="submission" date="2019-08" db="EMBL/GenBank/DDBJ databases">
        <authorList>
            <person name="Kucharzyk K."/>
            <person name="Murdoch R.W."/>
            <person name="Higgins S."/>
            <person name="Loffler F."/>
        </authorList>
    </citation>
    <scope>NUCLEOTIDE SEQUENCE</scope>
</reference>
<evidence type="ECO:0000256" key="1">
    <source>
        <dbReference type="SAM" id="Phobius"/>
    </source>
</evidence>
<sequence>MNDRIINISRGPQFRGGKSAGAFFLMFFILIIVVVLFINSVFIIAFCLLAVCSLLAEYILDIRGVEVDKVNSRVREYRSLLLTRFGEWKSYKGYNSLQIADDYYLIRQKEDEVMGRGRVYYEKHHRFIIVLINEEAEKNMLLAEGSDYEGILKKVAELSGTLRLPYYELRRKESPGNIAGDE</sequence>
<feature type="transmembrane region" description="Helical" evidence="1">
    <location>
        <begin position="20"/>
        <end position="37"/>
    </location>
</feature>
<keyword evidence="1" id="KW-0472">Membrane</keyword>